<dbReference type="Pfam" id="PF01590">
    <property type="entry name" value="GAF"/>
    <property type="match status" value="1"/>
</dbReference>
<evidence type="ECO:0000259" key="15">
    <source>
        <dbReference type="PROSITE" id="PS50109"/>
    </source>
</evidence>
<evidence type="ECO:0000256" key="4">
    <source>
        <dbReference type="ARBA" id="ARBA00022543"/>
    </source>
</evidence>
<dbReference type="InterPro" id="IPR016132">
    <property type="entry name" value="Phyto_chromo_attachment"/>
</dbReference>
<keyword evidence="11" id="KW-0157">Chromophore</keyword>
<dbReference type="InterPro" id="IPR001294">
    <property type="entry name" value="Phytochrome"/>
</dbReference>
<keyword evidence="13" id="KW-0675">Receptor</keyword>
<organism evidence="16 17">
    <name type="scientific">Pseudomonas petrae</name>
    <dbReference type="NCBI Taxonomy" id="2912190"/>
    <lineage>
        <taxon>Bacteria</taxon>
        <taxon>Pseudomonadati</taxon>
        <taxon>Pseudomonadota</taxon>
        <taxon>Gammaproteobacteria</taxon>
        <taxon>Pseudomonadales</taxon>
        <taxon>Pseudomonadaceae</taxon>
        <taxon>Pseudomonas</taxon>
    </lineage>
</organism>
<keyword evidence="12" id="KW-0902">Two-component regulatory system</keyword>
<dbReference type="Gene3D" id="3.30.565.10">
    <property type="entry name" value="Histidine kinase-like ATPase, C-terminal domain"/>
    <property type="match status" value="1"/>
</dbReference>
<keyword evidence="9" id="KW-0418">Kinase</keyword>
<accession>A0ABS9I1S3</accession>
<evidence type="ECO:0000256" key="12">
    <source>
        <dbReference type="ARBA" id="ARBA00023012"/>
    </source>
</evidence>
<dbReference type="Pfam" id="PF00360">
    <property type="entry name" value="PHY"/>
    <property type="match status" value="1"/>
</dbReference>
<evidence type="ECO:0000259" key="14">
    <source>
        <dbReference type="PROSITE" id="PS50046"/>
    </source>
</evidence>
<name>A0ABS9I1S3_9PSED</name>
<evidence type="ECO:0000256" key="10">
    <source>
        <dbReference type="ARBA" id="ARBA00022840"/>
    </source>
</evidence>
<evidence type="ECO:0000256" key="13">
    <source>
        <dbReference type="ARBA" id="ARBA00023170"/>
    </source>
</evidence>
<comment type="catalytic activity">
    <reaction evidence="1">
        <text>ATP + protein L-histidine = ADP + protein N-phospho-L-histidine.</text>
        <dbReference type="EC" id="2.7.13.3"/>
    </reaction>
</comment>
<dbReference type="Proteomes" id="UP001162905">
    <property type="component" value="Unassembled WGS sequence"/>
</dbReference>
<dbReference type="Gene3D" id="3.30.450.40">
    <property type="match status" value="1"/>
</dbReference>
<dbReference type="Pfam" id="PF02518">
    <property type="entry name" value="HATPase_c"/>
    <property type="match status" value="1"/>
</dbReference>
<dbReference type="PANTHER" id="PTHR43065">
    <property type="entry name" value="SENSOR HISTIDINE KINASE"/>
    <property type="match status" value="1"/>
</dbReference>
<evidence type="ECO:0000256" key="2">
    <source>
        <dbReference type="ARBA" id="ARBA00006402"/>
    </source>
</evidence>
<dbReference type="SUPFAM" id="SSF55874">
    <property type="entry name" value="ATPase domain of HSP90 chaperone/DNA topoisomerase II/histidine kinase"/>
    <property type="match status" value="1"/>
</dbReference>
<evidence type="ECO:0000313" key="17">
    <source>
        <dbReference type="Proteomes" id="UP001162905"/>
    </source>
</evidence>
<gene>
    <name evidence="16" type="ORF">L4G47_05885</name>
</gene>
<evidence type="ECO:0000256" key="6">
    <source>
        <dbReference type="ARBA" id="ARBA00022606"/>
    </source>
</evidence>
<protein>
    <recommendedName>
        <fullName evidence="3">histidine kinase</fullName>
        <ecNumber evidence="3">2.7.13.3</ecNumber>
    </recommendedName>
</protein>
<dbReference type="RefSeq" id="WP_237250973.1">
    <property type="nucleotide sequence ID" value="NZ_JAKJXH010000004.1"/>
</dbReference>
<dbReference type="PANTHER" id="PTHR43065:SF10">
    <property type="entry name" value="PEROXIDE STRESS-ACTIVATED HISTIDINE KINASE MAK3"/>
    <property type="match status" value="1"/>
</dbReference>
<comment type="similarity">
    <text evidence="2">In the N-terminal section; belongs to the phytochrome family.</text>
</comment>
<comment type="caution">
    <text evidence="16">The sequence shown here is derived from an EMBL/GenBank/DDBJ whole genome shotgun (WGS) entry which is preliminary data.</text>
</comment>
<dbReference type="Gene3D" id="3.30.450.20">
    <property type="entry name" value="PAS domain"/>
    <property type="match status" value="1"/>
</dbReference>
<sequence length="748" mass="81904">MTLNDPQITEHLLDDLLDNCANEPIRIPGAIQPHGALLTLLETDWTVQQASANAWQMLGIARDVQPGDSLARWLGPSLADALRAAVQENADLDSLDPLPMAFGGQAFDGLLHRHDGLLFLELEPVATQASMHGLGPRLTRTLRRLQSAKSLDELYAISVAEIRALTGYDRVLIYRFQEQGHGQVIAESATAELDAYLGLFFPATDIPQQARELYRLNWLRIIPDATYVAAPLVPALRPDNGAPLDMSYAVLRSVSPIHCQYMHNMGVCSSMSISLLKDDRLWGLISCGNREPLQVPHTLRSACQTIGQVLSMQISLLEDQQIQRQRLAKHHMLDRLSRAMNEASDDVYHGLLEHSQALLTLVDASGVAVVIDGQVHLIGQCPSAEQVNALQQWLQTRARPVFETASLGAVFPEAQAYSHVASGLLAFSLPKPVANAVLWFRAEVKVSVEWSGNPQQSKRGVNDRLQPRGSFAAWEQQVDGTARTWNAGEVYAVSDLRRSALEADLSRQVLREKDAVRARDELVAVVSHDLRSPLTVIVMQCGMMQRVIAADIGPSSKRLNSAIDTLQRASARMTRLLEDLLDTSRIEAGRYSIDAEPLDISQLFEDAWSLLTPLALHKFIDLTFSAEPDLKIVADPERMFQVLSNLVGNAIKFTPKAGTVSVTAAAAAEGDDVVVSVVDSGDGIAADQLPHVFERYWRKREGNPSGTGLGLYISQGIVKAHGGELTATSQQGVGSEFRFTVPRVALMP</sequence>
<evidence type="ECO:0000313" key="16">
    <source>
        <dbReference type="EMBL" id="MCF7541749.1"/>
    </source>
</evidence>
<dbReference type="InterPro" id="IPR003594">
    <property type="entry name" value="HATPase_dom"/>
</dbReference>
<dbReference type="InterPro" id="IPR003018">
    <property type="entry name" value="GAF"/>
</dbReference>
<keyword evidence="10 16" id="KW-0067">ATP-binding</keyword>
<dbReference type="SUPFAM" id="SSF47384">
    <property type="entry name" value="Homodimeric domain of signal transducing histidine kinase"/>
    <property type="match status" value="1"/>
</dbReference>
<dbReference type="Gene3D" id="1.10.287.130">
    <property type="match status" value="1"/>
</dbReference>
<keyword evidence="8" id="KW-0547">Nucleotide-binding</keyword>
<keyword evidence="17" id="KW-1185">Reference proteome</keyword>
<dbReference type="SUPFAM" id="SSF55781">
    <property type="entry name" value="GAF domain-like"/>
    <property type="match status" value="2"/>
</dbReference>
<evidence type="ECO:0000256" key="8">
    <source>
        <dbReference type="ARBA" id="ARBA00022741"/>
    </source>
</evidence>
<evidence type="ECO:0000256" key="7">
    <source>
        <dbReference type="ARBA" id="ARBA00022679"/>
    </source>
</evidence>
<dbReference type="PRINTS" id="PR01033">
    <property type="entry name" value="PHYTOCHROME"/>
</dbReference>
<evidence type="ECO:0000256" key="5">
    <source>
        <dbReference type="ARBA" id="ARBA00022553"/>
    </source>
</evidence>
<dbReference type="SMART" id="SM00387">
    <property type="entry name" value="HATPase_c"/>
    <property type="match status" value="1"/>
</dbReference>
<keyword evidence="4" id="KW-0600">Photoreceptor protein</keyword>
<dbReference type="InterPro" id="IPR013654">
    <property type="entry name" value="PAS_2"/>
</dbReference>
<dbReference type="SMART" id="SM00388">
    <property type="entry name" value="HisKA"/>
    <property type="match status" value="1"/>
</dbReference>
<dbReference type="Pfam" id="PF00512">
    <property type="entry name" value="HisKA"/>
    <property type="match status" value="1"/>
</dbReference>
<dbReference type="PROSITE" id="PS50046">
    <property type="entry name" value="PHYTOCHROME_2"/>
    <property type="match status" value="1"/>
</dbReference>
<feature type="domain" description="Histidine kinase" evidence="15">
    <location>
        <begin position="525"/>
        <end position="745"/>
    </location>
</feature>
<dbReference type="CDD" id="cd00082">
    <property type="entry name" value="HisKA"/>
    <property type="match status" value="1"/>
</dbReference>
<dbReference type="SUPFAM" id="SSF55785">
    <property type="entry name" value="PYP-like sensor domain (PAS domain)"/>
    <property type="match status" value="1"/>
</dbReference>
<dbReference type="PROSITE" id="PS50109">
    <property type="entry name" value="HIS_KIN"/>
    <property type="match status" value="1"/>
</dbReference>
<dbReference type="SMART" id="SM00065">
    <property type="entry name" value="GAF"/>
    <property type="match status" value="1"/>
</dbReference>
<evidence type="ECO:0000256" key="1">
    <source>
        <dbReference type="ARBA" id="ARBA00000085"/>
    </source>
</evidence>
<evidence type="ECO:0000256" key="9">
    <source>
        <dbReference type="ARBA" id="ARBA00022777"/>
    </source>
</evidence>
<proteinExistence type="inferred from homology"/>
<keyword evidence="6" id="KW-0716">Sensory transduction</keyword>
<keyword evidence="5" id="KW-0597">Phosphoprotein</keyword>
<dbReference type="InterPro" id="IPR036097">
    <property type="entry name" value="HisK_dim/P_sf"/>
</dbReference>
<dbReference type="InterPro" id="IPR029016">
    <property type="entry name" value="GAF-like_dom_sf"/>
</dbReference>
<reference evidence="16" key="1">
    <citation type="submission" date="2022-01" db="EMBL/GenBank/DDBJ databases">
        <title>Pseudomonas sp. nov. isolated from Antarctic regolith.</title>
        <authorList>
            <person name="Novakova D."/>
            <person name="Sedlar K."/>
        </authorList>
    </citation>
    <scope>NUCLEOTIDE SEQUENCE</scope>
    <source>
        <strain evidence="16">P2647</strain>
    </source>
</reference>
<dbReference type="InterPro" id="IPR003661">
    <property type="entry name" value="HisK_dim/P_dom"/>
</dbReference>
<keyword evidence="7" id="KW-0808">Transferase</keyword>
<dbReference type="InterPro" id="IPR043150">
    <property type="entry name" value="Phytochrome_PHY_sf"/>
</dbReference>
<dbReference type="InterPro" id="IPR036890">
    <property type="entry name" value="HATPase_C_sf"/>
</dbReference>
<dbReference type="InterPro" id="IPR005467">
    <property type="entry name" value="His_kinase_dom"/>
</dbReference>
<dbReference type="Pfam" id="PF08446">
    <property type="entry name" value="PAS_2"/>
    <property type="match status" value="1"/>
</dbReference>
<feature type="domain" description="Phytochrome chromophore attachment site" evidence="14">
    <location>
        <begin position="150"/>
        <end position="308"/>
    </location>
</feature>
<dbReference type="InterPro" id="IPR013515">
    <property type="entry name" value="Phytochrome_cen-reg"/>
</dbReference>
<dbReference type="EMBL" id="JAKJXH010000004">
    <property type="protein sequence ID" value="MCF7541749.1"/>
    <property type="molecule type" value="Genomic_DNA"/>
</dbReference>
<dbReference type="Gene3D" id="3.30.450.270">
    <property type="match status" value="1"/>
</dbReference>
<evidence type="ECO:0000256" key="3">
    <source>
        <dbReference type="ARBA" id="ARBA00012438"/>
    </source>
</evidence>
<dbReference type="InterPro" id="IPR035965">
    <property type="entry name" value="PAS-like_dom_sf"/>
</dbReference>
<dbReference type="GO" id="GO:0005524">
    <property type="term" value="F:ATP binding"/>
    <property type="evidence" value="ECO:0007669"/>
    <property type="project" value="UniProtKB-KW"/>
</dbReference>
<evidence type="ECO:0000256" key="11">
    <source>
        <dbReference type="ARBA" id="ARBA00022991"/>
    </source>
</evidence>
<dbReference type="EC" id="2.7.13.3" evidence="3"/>